<dbReference type="AlphaFoldDB" id="A0A2L0XC13"/>
<feature type="compositionally biased region" description="Low complexity" evidence="1">
    <location>
        <begin position="177"/>
        <end position="189"/>
    </location>
</feature>
<dbReference type="Proteomes" id="UP000253772">
    <property type="component" value="Chromosome c1"/>
</dbReference>
<feature type="chain" id="PRO_5044317695" evidence="2">
    <location>
        <begin position="23"/>
        <end position="199"/>
    </location>
</feature>
<keyword evidence="2" id="KW-0732">Signal</keyword>
<evidence type="ECO:0000256" key="1">
    <source>
        <dbReference type="SAM" id="MobiDB-lite"/>
    </source>
</evidence>
<evidence type="ECO:0000313" key="3">
    <source>
        <dbReference type="EMBL" id="QBP11560.1"/>
    </source>
</evidence>
<evidence type="ECO:0000313" key="4">
    <source>
        <dbReference type="Proteomes" id="UP000253772"/>
    </source>
</evidence>
<feature type="region of interest" description="Disordered" evidence="1">
    <location>
        <begin position="174"/>
        <end position="199"/>
    </location>
</feature>
<feature type="signal peptide" evidence="2">
    <location>
        <begin position="1"/>
        <end position="22"/>
    </location>
</feature>
<proteinExistence type="predicted"/>
<dbReference type="PROSITE" id="PS51257">
    <property type="entry name" value="PROKAR_LIPOPROTEIN"/>
    <property type="match status" value="1"/>
</dbReference>
<dbReference type="EMBL" id="CP037900">
    <property type="protein sequence ID" value="QBP11560.1"/>
    <property type="molecule type" value="Genomic_DNA"/>
</dbReference>
<dbReference type="OrthoDB" id="1436842at2"/>
<sequence>MKRATIAAMLALLASGCSTYQAVTPVDQGQADPIASFQPGPYGGPAQFRVNGNHVVGADGALFCIIPNQVNGNAYVENFADALRARNFEVKVLQPYSSVAACPMTATYTAQRQTFVTPFLVSVDITVFRNGERAGKAIYNANRSAGGINLSHLIQPDAKIDELVDQLFPGLKPQPVPAQAAPAPTPGSQPGSGGVAPAA</sequence>
<protein>
    <submittedName>
        <fullName evidence="3">Uncharacterized protein</fullName>
    </submittedName>
</protein>
<evidence type="ECO:0000256" key="2">
    <source>
        <dbReference type="SAM" id="SignalP"/>
    </source>
</evidence>
<accession>A0A2L0XC13</accession>
<organism evidence="3 4">
    <name type="scientific">Cupriavidus metallidurans</name>
    <dbReference type="NCBI Taxonomy" id="119219"/>
    <lineage>
        <taxon>Bacteria</taxon>
        <taxon>Pseudomonadati</taxon>
        <taxon>Pseudomonadota</taxon>
        <taxon>Betaproteobacteria</taxon>
        <taxon>Burkholderiales</taxon>
        <taxon>Burkholderiaceae</taxon>
        <taxon>Cupriavidus</taxon>
    </lineage>
</organism>
<dbReference type="NCBIfam" id="NF040519">
    <property type="entry name" value="Sbal_3080_fam"/>
    <property type="match status" value="1"/>
</dbReference>
<reference evidence="3 4" key="1">
    <citation type="submission" date="2019-03" db="EMBL/GenBank/DDBJ databases">
        <title>Comparative insights into the high quality Complete genome sequence of highly metal resistant Cupriavidus metallidurans strain BS1 isolated from a gold-copper mine.</title>
        <authorList>
            <person name="Mazhar H.S."/>
            <person name="Rensing C."/>
        </authorList>
    </citation>
    <scope>NUCLEOTIDE SEQUENCE [LARGE SCALE GENOMIC DNA]</scope>
    <source>
        <strain evidence="3 4">BS1</strain>
    </source>
</reference>
<name>A0A2L0XC13_9BURK</name>
<dbReference type="GeneID" id="60822712"/>
<gene>
    <name evidence="3" type="ORF">DDF84_018285</name>
</gene>
<dbReference type="RefSeq" id="WP_024569244.1">
    <property type="nucleotide sequence ID" value="NZ_CP026544.1"/>
</dbReference>
<feature type="compositionally biased region" description="Gly residues" evidence="1">
    <location>
        <begin position="190"/>
        <end position="199"/>
    </location>
</feature>